<dbReference type="AlphaFoldDB" id="W4K9N1"/>
<dbReference type="EMBL" id="KI925457">
    <property type="protein sequence ID" value="ETW82454.1"/>
    <property type="molecule type" value="Genomic_DNA"/>
</dbReference>
<protein>
    <submittedName>
        <fullName evidence="2">Uncharacterized protein</fullName>
    </submittedName>
</protein>
<organism evidence="2 3">
    <name type="scientific">Heterobasidion irregulare (strain TC 32-1)</name>
    <dbReference type="NCBI Taxonomy" id="747525"/>
    <lineage>
        <taxon>Eukaryota</taxon>
        <taxon>Fungi</taxon>
        <taxon>Dikarya</taxon>
        <taxon>Basidiomycota</taxon>
        <taxon>Agaricomycotina</taxon>
        <taxon>Agaricomycetes</taxon>
        <taxon>Russulales</taxon>
        <taxon>Bondarzewiaceae</taxon>
        <taxon>Heterobasidion</taxon>
        <taxon>Heterobasidion annosum species complex</taxon>
    </lineage>
</organism>
<dbReference type="RefSeq" id="XP_009544814.1">
    <property type="nucleotide sequence ID" value="XM_009546519.1"/>
</dbReference>
<keyword evidence="3" id="KW-1185">Reference proteome</keyword>
<feature type="region of interest" description="Disordered" evidence="1">
    <location>
        <begin position="1"/>
        <end position="43"/>
    </location>
</feature>
<proteinExistence type="predicted"/>
<gene>
    <name evidence="2" type="ORF">HETIRDRAFT_426132</name>
</gene>
<dbReference type="InParanoid" id="W4K9N1"/>
<name>W4K9N1_HETIT</name>
<feature type="compositionally biased region" description="Polar residues" evidence="1">
    <location>
        <begin position="10"/>
        <end position="26"/>
    </location>
</feature>
<evidence type="ECO:0000256" key="1">
    <source>
        <dbReference type="SAM" id="MobiDB-lite"/>
    </source>
</evidence>
<reference evidence="2 3" key="1">
    <citation type="journal article" date="2012" name="New Phytol.">
        <title>Insight into trade-off between wood decay and parasitism from the genome of a fungal forest pathogen.</title>
        <authorList>
            <person name="Olson A."/>
            <person name="Aerts A."/>
            <person name="Asiegbu F."/>
            <person name="Belbahri L."/>
            <person name="Bouzid O."/>
            <person name="Broberg A."/>
            <person name="Canback B."/>
            <person name="Coutinho P.M."/>
            <person name="Cullen D."/>
            <person name="Dalman K."/>
            <person name="Deflorio G."/>
            <person name="van Diepen L.T."/>
            <person name="Dunand C."/>
            <person name="Duplessis S."/>
            <person name="Durling M."/>
            <person name="Gonthier P."/>
            <person name="Grimwood J."/>
            <person name="Fossdal C.G."/>
            <person name="Hansson D."/>
            <person name="Henrissat B."/>
            <person name="Hietala A."/>
            <person name="Himmelstrand K."/>
            <person name="Hoffmeister D."/>
            <person name="Hogberg N."/>
            <person name="James T.Y."/>
            <person name="Karlsson M."/>
            <person name="Kohler A."/>
            <person name="Kues U."/>
            <person name="Lee Y.H."/>
            <person name="Lin Y.C."/>
            <person name="Lind M."/>
            <person name="Lindquist E."/>
            <person name="Lombard V."/>
            <person name="Lucas S."/>
            <person name="Lunden K."/>
            <person name="Morin E."/>
            <person name="Murat C."/>
            <person name="Park J."/>
            <person name="Raffaello T."/>
            <person name="Rouze P."/>
            <person name="Salamov A."/>
            <person name="Schmutz J."/>
            <person name="Solheim H."/>
            <person name="Stahlberg J."/>
            <person name="Velez H."/>
            <person name="de Vries R.P."/>
            <person name="Wiebenga A."/>
            <person name="Woodward S."/>
            <person name="Yakovlev I."/>
            <person name="Garbelotto M."/>
            <person name="Martin F."/>
            <person name="Grigoriev I.V."/>
            <person name="Stenlid J."/>
        </authorList>
    </citation>
    <scope>NUCLEOTIDE SEQUENCE [LARGE SCALE GENOMIC DNA]</scope>
    <source>
        <strain evidence="2 3">TC 32-1</strain>
    </source>
</reference>
<dbReference type="OrthoDB" id="3248986at2759"/>
<dbReference type="InterPro" id="IPR004242">
    <property type="entry name" value="Transposase_21"/>
</dbReference>
<evidence type="ECO:0000313" key="3">
    <source>
        <dbReference type="Proteomes" id="UP000030671"/>
    </source>
</evidence>
<dbReference type="KEGG" id="hir:HETIRDRAFT_426132"/>
<evidence type="ECO:0000313" key="2">
    <source>
        <dbReference type="EMBL" id="ETW82454.1"/>
    </source>
</evidence>
<dbReference type="HOGENOM" id="CLU_006784_2_0_1"/>
<dbReference type="Proteomes" id="UP000030671">
    <property type="component" value="Unassembled WGS sequence"/>
</dbReference>
<dbReference type="Pfam" id="PF02992">
    <property type="entry name" value="Transposase_21"/>
    <property type="match status" value="1"/>
</dbReference>
<accession>W4K9N1</accession>
<dbReference type="eggNOG" id="ENOG502S0SA">
    <property type="taxonomic scope" value="Eukaryota"/>
</dbReference>
<sequence length="811" mass="91307">MPPEYPTSPPATSHYQSAPRTSTKRPTNPGPVGRGIKKDTCSAHQMADVDSIYASDDASDVSAVPPLQATAMSDPLLSSALSDDHSGLRLDDSRLESLSRASSLLGDILTEELDFNPDGIFDTLGPTPPNTDDEDTMEDLPQLNQDPLFQGSDALFERILDSGSDDLAPDASIPPAFDEDPVIRNAYITAYLLSACHGYTQEGIKAYLDSMHESFTALQRKGKYEEFQHWRLPGLDDVGEVPPLNEPRDPLDAFNNVNWVMGDITNGWGWRAVSWGWERRKVSSAVSLWGVEDVLVEEKQQRFVSLPCGLLFSINIDWFSPTKRSRAYSTGAIYVTILNNPRSKHFLPQETILYCVIPGPQEPTLEQLNHITEPLVEELWALYEGVTMRIHGEPDNQQFPVNSMLYINTSDIPASRKITGLQAFSMRDKRRFRKYAYRWRDASTEERERIEIECGILVVGRMLTRWSRMNNPYEKLETFLGSIWWPSTIGRVPAKISGTLKADQWWNFATVLPVALYYAWQQNGKIPDCDLPRPAPKSKAGAAFAKTEKLLREHHKAYHMHVARQLGRTIVAAHFEEDDISMDRNYQCHFKAVLDACSAIRIWTAQSITPNKARRPVHGFWLFGPEPNNGHLVKVNTNGHTGGELEGTMMQSWIKNILIHDLVRMIEELDEQNKEDLVAIRKLKNYLKGWQGSNGSDEVELPPRGKRINLNMIQINGTSLYGLIFNYLQILWNSQQAGKPFVATAVQSFSHAHVNGIQFGACTSYRGKGISFAYMDGRIAVQIQHILSVKHECRDPRLAALLTAFAIVKCL</sequence>
<dbReference type="GeneID" id="20674082"/>